<evidence type="ECO:0000256" key="2">
    <source>
        <dbReference type="ARBA" id="ARBA00022771"/>
    </source>
</evidence>
<evidence type="ECO:0000259" key="5">
    <source>
        <dbReference type="PROSITE" id="PS00028"/>
    </source>
</evidence>
<dbReference type="InterPro" id="IPR013087">
    <property type="entry name" value="Znf_C2H2_type"/>
</dbReference>
<evidence type="ECO:0000313" key="7">
    <source>
        <dbReference type="Proteomes" id="UP000281549"/>
    </source>
</evidence>
<dbReference type="PANTHER" id="PTHR13267">
    <property type="entry name" value="ZINC FINGER PROTEIN 277"/>
    <property type="match status" value="1"/>
</dbReference>
<dbReference type="Pfam" id="PF12756">
    <property type="entry name" value="zf-C2H2_2"/>
    <property type="match status" value="2"/>
</dbReference>
<keyword evidence="3" id="KW-0862">Zinc</keyword>
<feature type="domain" description="C2H2-type" evidence="5">
    <location>
        <begin position="126"/>
        <end position="147"/>
    </location>
</feature>
<comment type="similarity">
    <text evidence="4">Belongs to the ZNF277 family.</text>
</comment>
<dbReference type="Proteomes" id="UP000281549">
    <property type="component" value="Unassembled WGS sequence"/>
</dbReference>
<dbReference type="SUPFAM" id="SSF57667">
    <property type="entry name" value="beta-beta-alpha zinc fingers"/>
    <property type="match status" value="2"/>
</dbReference>
<evidence type="ECO:0000256" key="1">
    <source>
        <dbReference type="ARBA" id="ARBA00022723"/>
    </source>
</evidence>
<dbReference type="SMART" id="SM00355">
    <property type="entry name" value="ZnF_C2H2"/>
    <property type="match status" value="3"/>
</dbReference>
<dbReference type="AlphaFoldDB" id="A0A4P9YH30"/>
<dbReference type="PANTHER" id="PTHR13267:SF3">
    <property type="entry name" value="ZINC FINGER PROTEIN 277"/>
    <property type="match status" value="1"/>
</dbReference>
<keyword evidence="1" id="KW-0479">Metal-binding</keyword>
<accession>A0A4P9YH30</accession>
<protein>
    <recommendedName>
        <fullName evidence="5">C2H2-type domain-containing protein</fullName>
    </recommendedName>
</protein>
<evidence type="ECO:0000313" key="6">
    <source>
        <dbReference type="EMBL" id="RKP17580.1"/>
    </source>
</evidence>
<dbReference type="InterPro" id="IPR040048">
    <property type="entry name" value="ZNF277"/>
</dbReference>
<dbReference type="InterPro" id="IPR041661">
    <property type="entry name" value="ZN622/Rei1/Reh1_Znf-C2H2"/>
</dbReference>
<keyword evidence="2" id="KW-0863">Zinc-finger</keyword>
<name>A0A4P9YH30_ROZAC</name>
<evidence type="ECO:0000256" key="3">
    <source>
        <dbReference type="ARBA" id="ARBA00022833"/>
    </source>
</evidence>
<sequence>MSSENAAFYYDLAPSSMTSFSDKYICTFEICQNNTSFDSSWGFLKHLFDIHRIAVNNVEDVLPFLQEYIDYYKCKGIDSFEGEITILGAGPAGNDLILRNELHKEKLDKLLHRQEEERIETKARQCLFCKKVFTNKRSYVRHMYIEHSFNIGAPDNIVLFDDFMSLLKKKLDENYVELKKEINLNDEQEILSEKETWEDWWDNSKEAQTLSLFGQRYFDTPFDAIMEVKDEFKFDIKEFVIAKGLDVYERIKLINYIRRKTSELSCITCNTKFKNSDTLKDHYCNTNHIFLLEKDNFVSSEFLYPILADDPLLWYVDELFGDC</sequence>
<reference evidence="7" key="1">
    <citation type="journal article" date="2018" name="Nat. Microbiol.">
        <title>Leveraging single-cell genomics to expand the fungal tree of life.</title>
        <authorList>
            <person name="Ahrendt S.R."/>
            <person name="Quandt C.A."/>
            <person name="Ciobanu D."/>
            <person name="Clum A."/>
            <person name="Salamov A."/>
            <person name="Andreopoulos B."/>
            <person name="Cheng J.F."/>
            <person name="Woyke T."/>
            <person name="Pelin A."/>
            <person name="Henrissat B."/>
            <person name="Reynolds N.K."/>
            <person name="Benny G.L."/>
            <person name="Smith M.E."/>
            <person name="James T.Y."/>
            <person name="Grigoriev I.V."/>
        </authorList>
    </citation>
    <scope>NUCLEOTIDE SEQUENCE [LARGE SCALE GENOMIC DNA]</scope>
    <source>
        <strain evidence="7">CSF55</strain>
    </source>
</reference>
<feature type="domain" description="C2H2-type" evidence="5">
    <location>
        <begin position="266"/>
        <end position="288"/>
    </location>
</feature>
<evidence type="ECO:0000256" key="4">
    <source>
        <dbReference type="ARBA" id="ARBA00034119"/>
    </source>
</evidence>
<proteinExistence type="inferred from homology"/>
<dbReference type="PROSITE" id="PS00028">
    <property type="entry name" value="ZINC_FINGER_C2H2_1"/>
    <property type="match status" value="2"/>
</dbReference>
<dbReference type="EMBL" id="ML005765">
    <property type="protein sequence ID" value="RKP17580.1"/>
    <property type="molecule type" value="Genomic_DNA"/>
</dbReference>
<organism evidence="6 7">
    <name type="scientific">Rozella allomycis (strain CSF55)</name>
    <dbReference type="NCBI Taxonomy" id="988480"/>
    <lineage>
        <taxon>Eukaryota</taxon>
        <taxon>Fungi</taxon>
        <taxon>Fungi incertae sedis</taxon>
        <taxon>Cryptomycota</taxon>
        <taxon>Cryptomycota incertae sedis</taxon>
        <taxon>Rozella</taxon>
    </lineage>
</organism>
<dbReference type="InterPro" id="IPR036236">
    <property type="entry name" value="Znf_C2H2_sf"/>
</dbReference>
<dbReference type="GO" id="GO:0008270">
    <property type="term" value="F:zinc ion binding"/>
    <property type="evidence" value="ECO:0007669"/>
    <property type="project" value="UniProtKB-KW"/>
</dbReference>
<gene>
    <name evidence="6" type="ORF">ROZALSC1DRAFT_30627</name>
</gene>